<accession>A0ACB6Z681</accession>
<evidence type="ECO:0000313" key="2">
    <source>
        <dbReference type="Proteomes" id="UP000886501"/>
    </source>
</evidence>
<reference evidence="1" key="2">
    <citation type="journal article" date="2020" name="Nat. Commun.">
        <title>Large-scale genome sequencing of mycorrhizal fungi provides insights into the early evolution of symbiotic traits.</title>
        <authorList>
            <person name="Miyauchi S."/>
            <person name="Kiss E."/>
            <person name="Kuo A."/>
            <person name="Drula E."/>
            <person name="Kohler A."/>
            <person name="Sanchez-Garcia M."/>
            <person name="Morin E."/>
            <person name="Andreopoulos B."/>
            <person name="Barry K.W."/>
            <person name="Bonito G."/>
            <person name="Buee M."/>
            <person name="Carver A."/>
            <person name="Chen C."/>
            <person name="Cichocki N."/>
            <person name="Clum A."/>
            <person name="Culley D."/>
            <person name="Crous P.W."/>
            <person name="Fauchery L."/>
            <person name="Girlanda M."/>
            <person name="Hayes R.D."/>
            <person name="Keri Z."/>
            <person name="LaButti K."/>
            <person name="Lipzen A."/>
            <person name="Lombard V."/>
            <person name="Magnuson J."/>
            <person name="Maillard F."/>
            <person name="Murat C."/>
            <person name="Nolan M."/>
            <person name="Ohm R.A."/>
            <person name="Pangilinan J."/>
            <person name="Pereira M.F."/>
            <person name="Perotto S."/>
            <person name="Peter M."/>
            <person name="Pfister S."/>
            <person name="Riley R."/>
            <person name="Sitrit Y."/>
            <person name="Stielow J.B."/>
            <person name="Szollosi G."/>
            <person name="Zifcakova L."/>
            <person name="Stursova M."/>
            <person name="Spatafora J.W."/>
            <person name="Tedersoo L."/>
            <person name="Vaario L.M."/>
            <person name="Yamada A."/>
            <person name="Yan M."/>
            <person name="Wang P."/>
            <person name="Xu J."/>
            <person name="Bruns T."/>
            <person name="Baldrian P."/>
            <person name="Vilgalys R."/>
            <person name="Dunand C."/>
            <person name="Henrissat B."/>
            <person name="Grigoriev I.V."/>
            <person name="Hibbett D."/>
            <person name="Nagy L.G."/>
            <person name="Martin F.M."/>
        </authorList>
    </citation>
    <scope>NUCLEOTIDE SEQUENCE</scope>
    <source>
        <strain evidence="1">P2</strain>
    </source>
</reference>
<dbReference type="Proteomes" id="UP000886501">
    <property type="component" value="Unassembled WGS sequence"/>
</dbReference>
<keyword evidence="2" id="KW-1185">Reference proteome</keyword>
<comment type="caution">
    <text evidence="1">The sequence shown here is derived from an EMBL/GenBank/DDBJ whole genome shotgun (WGS) entry which is preliminary data.</text>
</comment>
<proteinExistence type="predicted"/>
<reference evidence="1" key="1">
    <citation type="submission" date="2019-10" db="EMBL/GenBank/DDBJ databases">
        <authorList>
            <consortium name="DOE Joint Genome Institute"/>
            <person name="Kuo A."/>
            <person name="Miyauchi S."/>
            <person name="Kiss E."/>
            <person name="Drula E."/>
            <person name="Kohler A."/>
            <person name="Sanchez-Garcia M."/>
            <person name="Andreopoulos B."/>
            <person name="Barry K.W."/>
            <person name="Bonito G."/>
            <person name="Buee M."/>
            <person name="Carver A."/>
            <person name="Chen C."/>
            <person name="Cichocki N."/>
            <person name="Clum A."/>
            <person name="Culley D."/>
            <person name="Crous P.W."/>
            <person name="Fauchery L."/>
            <person name="Girlanda M."/>
            <person name="Hayes R."/>
            <person name="Keri Z."/>
            <person name="Labutti K."/>
            <person name="Lipzen A."/>
            <person name="Lombard V."/>
            <person name="Magnuson J."/>
            <person name="Maillard F."/>
            <person name="Morin E."/>
            <person name="Murat C."/>
            <person name="Nolan M."/>
            <person name="Ohm R."/>
            <person name="Pangilinan J."/>
            <person name="Pereira M."/>
            <person name="Perotto S."/>
            <person name="Peter M."/>
            <person name="Riley R."/>
            <person name="Sitrit Y."/>
            <person name="Stielow B."/>
            <person name="Szollosi G."/>
            <person name="Zifcakova L."/>
            <person name="Stursova M."/>
            <person name="Spatafora J.W."/>
            <person name="Tedersoo L."/>
            <person name="Vaario L.-M."/>
            <person name="Yamada A."/>
            <person name="Yan M."/>
            <person name="Wang P."/>
            <person name="Xu J."/>
            <person name="Bruns T."/>
            <person name="Baldrian P."/>
            <person name="Vilgalys R."/>
            <person name="Henrissat B."/>
            <person name="Grigoriev I.V."/>
            <person name="Hibbett D."/>
            <person name="Nagy L.G."/>
            <person name="Martin F.M."/>
        </authorList>
    </citation>
    <scope>NUCLEOTIDE SEQUENCE</scope>
    <source>
        <strain evidence="1">P2</strain>
    </source>
</reference>
<sequence length="119" mass="13535">MMLVSALDPLLPVLPLFLPPSLFLVPVVCRIQSNVLFMTSIFPFTSRSLSQRPIDQLQGFAPHPPFRHFQFDSSRPEPRPSLAFLFTDSDQLEQAEESACSLVFLRVGKFQEQGRRLCL</sequence>
<gene>
    <name evidence="1" type="ORF">BDM02DRAFT_723304</name>
</gene>
<name>A0ACB6Z681_THEGA</name>
<dbReference type="EMBL" id="MU118109">
    <property type="protein sequence ID" value="KAF9645004.1"/>
    <property type="molecule type" value="Genomic_DNA"/>
</dbReference>
<organism evidence="1 2">
    <name type="scientific">Thelephora ganbajun</name>
    <name type="common">Ganba fungus</name>
    <dbReference type="NCBI Taxonomy" id="370292"/>
    <lineage>
        <taxon>Eukaryota</taxon>
        <taxon>Fungi</taxon>
        <taxon>Dikarya</taxon>
        <taxon>Basidiomycota</taxon>
        <taxon>Agaricomycotina</taxon>
        <taxon>Agaricomycetes</taxon>
        <taxon>Thelephorales</taxon>
        <taxon>Thelephoraceae</taxon>
        <taxon>Thelephora</taxon>
    </lineage>
</organism>
<evidence type="ECO:0000313" key="1">
    <source>
        <dbReference type="EMBL" id="KAF9645004.1"/>
    </source>
</evidence>
<protein>
    <submittedName>
        <fullName evidence="1">Uncharacterized protein</fullName>
    </submittedName>
</protein>